<dbReference type="Proteomes" id="UP000504611">
    <property type="component" value="Unplaced"/>
</dbReference>
<evidence type="ECO:0000313" key="3">
    <source>
        <dbReference type="RefSeq" id="XP_010766714.1"/>
    </source>
</evidence>
<reference evidence="3" key="1">
    <citation type="submission" date="2025-08" db="UniProtKB">
        <authorList>
            <consortium name="RefSeq"/>
        </authorList>
    </citation>
    <scope>IDENTIFICATION</scope>
    <source>
        <tissue evidence="3">Muscle</tissue>
    </source>
</reference>
<name>A0A6I9MK07_9TELE</name>
<evidence type="ECO:0000256" key="1">
    <source>
        <dbReference type="SAM" id="Coils"/>
    </source>
</evidence>
<organism evidence="2 3">
    <name type="scientific">Notothenia coriiceps</name>
    <name type="common">black rockcod</name>
    <dbReference type="NCBI Taxonomy" id="8208"/>
    <lineage>
        <taxon>Eukaryota</taxon>
        <taxon>Metazoa</taxon>
        <taxon>Chordata</taxon>
        <taxon>Craniata</taxon>
        <taxon>Vertebrata</taxon>
        <taxon>Euteleostomi</taxon>
        <taxon>Actinopterygii</taxon>
        <taxon>Neopterygii</taxon>
        <taxon>Teleostei</taxon>
        <taxon>Neoteleostei</taxon>
        <taxon>Acanthomorphata</taxon>
        <taxon>Eupercaria</taxon>
        <taxon>Perciformes</taxon>
        <taxon>Notothenioidei</taxon>
        <taxon>Nototheniidae</taxon>
        <taxon>Notothenia</taxon>
    </lineage>
</organism>
<feature type="coiled-coil region" evidence="1">
    <location>
        <begin position="23"/>
        <end position="50"/>
    </location>
</feature>
<keyword evidence="2" id="KW-1185">Reference proteome</keyword>
<dbReference type="OrthoDB" id="6154955at2759"/>
<accession>A0A6I9MK07</accession>
<dbReference type="AlphaFoldDB" id="A0A6I9MK07"/>
<evidence type="ECO:0000313" key="2">
    <source>
        <dbReference type="Proteomes" id="UP000504611"/>
    </source>
</evidence>
<sequence length="123" mass="13769">MESRLTDINNNTTELEVKLGAGVKQLEGLRTELEVRLSANEEQLEDLKTQNTVQSVQLSLINSSLTESHNNTTALEVKLRSTETQLEQQTAALEVRLDVSEKQLEDLKTENTGNTLTLFTLKL</sequence>
<keyword evidence="1" id="KW-0175">Coiled coil</keyword>
<protein>
    <submittedName>
        <fullName evidence="3">Paramyosin-like</fullName>
    </submittedName>
</protein>
<dbReference type="KEGG" id="ncc:104943093"/>
<dbReference type="GeneID" id="104943093"/>
<proteinExistence type="predicted"/>
<dbReference type="RefSeq" id="XP_010766714.1">
    <property type="nucleotide sequence ID" value="XM_010768412.1"/>
</dbReference>
<gene>
    <name evidence="3" type="primary">LOC104943093</name>
</gene>